<dbReference type="FunFam" id="3.90.79.10:FF:000016">
    <property type="entry name" value="ADP-sugar pyrophosphatase isoform X1"/>
    <property type="match status" value="1"/>
</dbReference>
<dbReference type="SUPFAM" id="SSF55811">
    <property type="entry name" value="Nudix"/>
    <property type="match status" value="1"/>
</dbReference>
<accession>A0A8K0R324</accession>
<comment type="caution">
    <text evidence="3">The sequence shown here is derived from an EMBL/GenBank/DDBJ whole genome shotgun (WGS) entry which is preliminary data.</text>
</comment>
<evidence type="ECO:0000313" key="4">
    <source>
        <dbReference type="Proteomes" id="UP000813461"/>
    </source>
</evidence>
<evidence type="ECO:0000259" key="2">
    <source>
        <dbReference type="PROSITE" id="PS51462"/>
    </source>
</evidence>
<dbReference type="PANTHER" id="PTHR11839:SF26">
    <property type="entry name" value="ADP-RIBOSE DIPHOSPHATASE"/>
    <property type="match status" value="1"/>
</dbReference>
<evidence type="ECO:0000313" key="3">
    <source>
        <dbReference type="EMBL" id="KAH7084479.1"/>
    </source>
</evidence>
<dbReference type="InterPro" id="IPR000086">
    <property type="entry name" value="NUDIX_hydrolase_dom"/>
</dbReference>
<name>A0A8K0R324_9PLEO</name>
<protein>
    <submittedName>
        <fullName evidence="3">NUDIX hydrolase domain-like protein</fullName>
    </submittedName>
</protein>
<dbReference type="InterPro" id="IPR015797">
    <property type="entry name" value="NUDIX_hydrolase-like_dom_sf"/>
</dbReference>
<dbReference type="PROSITE" id="PS00893">
    <property type="entry name" value="NUDIX_BOX"/>
    <property type="match status" value="1"/>
</dbReference>
<proteinExistence type="predicted"/>
<dbReference type="PROSITE" id="PS51462">
    <property type="entry name" value="NUDIX"/>
    <property type="match status" value="1"/>
</dbReference>
<dbReference type="Pfam" id="PF00293">
    <property type="entry name" value="NUDIX"/>
    <property type="match status" value="1"/>
</dbReference>
<evidence type="ECO:0000256" key="1">
    <source>
        <dbReference type="ARBA" id="ARBA00022801"/>
    </source>
</evidence>
<dbReference type="Gene3D" id="3.90.79.10">
    <property type="entry name" value="Nucleoside Triphosphate Pyrophosphohydrolase"/>
    <property type="match status" value="1"/>
</dbReference>
<dbReference type="OrthoDB" id="10249920at2759"/>
<dbReference type="InterPro" id="IPR020084">
    <property type="entry name" value="NUDIX_hydrolase_CS"/>
</dbReference>
<dbReference type="GO" id="GO:0019693">
    <property type="term" value="P:ribose phosphate metabolic process"/>
    <property type="evidence" value="ECO:0007669"/>
    <property type="project" value="TreeGrafter"/>
</dbReference>
<organism evidence="3 4">
    <name type="scientific">Paraphoma chrysanthemicola</name>
    <dbReference type="NCBI Taxonomy" id="798071"/>
    <lineage>
        <taxon>Eukaryota</taxon>
        <taxon>Fungi</taxon>
        <taxon>Dikarya</taxon>
        <taxon>Ascomycota</taxon>
        <taxon>Pezizomycotina</taxon>
        <taxon>Dothideomycetes</taxon>
        <taxon>Pleosporomycetidae</taxon>
        <taxon>Pleosporales</taxon>
        <taxon>Pleosporineae</taxon>
        <taxon>Phaeosphaeriaceae</taxon>
        <taxon>Paraphoma</taxon>
    </lineage>
</organism>
<dbReference type="EMBL" id="JAGMVJ010000012">
    <property type="protein sequence ID" value="KAH7084479.1"/>
    <property type="molecule type" value="Genomic_DNA"/>
</dbReference>
<sequence length="259" mass="28818">MFTHTLRHTTRQTRPFTKIPITFQPIFRSSSTSTPTSPLIARLNAITKMSSQSSTPKITSLTDLPSTEAKWIKLQKATYTDAKGKSRVWELASRKTTGKSGVDAVAMGNIIYHPTKPPSTILVIQFRPPVNAFTIEWPAGLIDEHETAEEAAVRELYEETGYHGKVVSTSPAVSADPGMSSANMKLCMVEIRLKEGEPEPEQHLEEGEEIQRVNVPLAELYDRLEEFAKEGYVVAAKLYHWAAGVKYAVENPELFKKGT</sequence>
<dbReference type="AlphaFoldDB" id="A0A8K0R324"/>
<keyword evidence="1 3" id="KW-0378">Hydrolase</keyword>
<dbReference type="GO" id="GO:0006753">
    <property type="term" value="P:nucleoside phosphate metabolic process"/>
    <property type="evidence" value="ECO:0007669"/>
    <property type="project" value="TreeGrafter"/>
</dbReference>
<reference evidence="3" key="1">
    <citation type="journal article" date="2021" name="Nat. Commun.">
        <title>Genetic determinants of endophytism in the Arabidopsis root mycobiome.</title>
        <authorList>
            <person name="Mesny F."/>
            <person name="Miyauchi S."/>
            <person name="Thiergart T."/>
            <person name="Pickel B."/>
            <person name="Atanasova L."/>
            <person name="Karlsson M."/>
            <person name="Huettel B."/>
            <person name="Barry K.W."/>
            <person name="Haridas S."/>
            <person name="Chen C."/>
            <person name="Bauer D."/>
            <person name="Andreopoulos W."/>
            <person name="Pangilinan J."/>
            <person name="LaButti K."/>
            <person name="Riley R."/>
            <person name="Lipzen A."/>
            <person name="Clum A."/>
            <person name="Drula E."/>
            <person name="Henrissat B."/>
            <person name="Kohler A."/>
            <person name="Grigoriev I.V."/>
            <person name="Martin F.M."/>
            <person name="Hacquard S."/>
        </authorList>
    </citation>
    <scope>NUCLEOTIDE SEQUENCE</scope>
    <source>
        <strain evidence="3">MPI-SDFR-AT-0120</strain>
    </source>
</reference>
<dbReference type="GO" id="GO:0005634">
    <property type="term" value="C:nucleus"/>
    <property type="evidence" value="ECO:0007669"/>
    <property type="project" value="TreeGrafter"/>
</dbReference>
<gene>
    <name evidence="3" type="ORF">FB567DRAFT_529089</name>
</gene>
<feature type="domain" description="Nudix hydrolase" evidence="2">
    <location>
        <begin position="102"/>
        <end position="237"/>
    </location>
</feature>
<dbReference type="GO" id="GO:0047631">
    <property type="term" value="F:ADP-ribose diphosphatase activity"/>
    <property type="evidence" value="ECO:0007669"/>
    <property type="project" value="TreeGrafter"/>
</dbReference>
<dbReference type="PANTHER" id="PTHR11839">
    <property type="entry name" value="UDP/ADP-SUGAR PYROPHOSPHATASE"/>
    <property type="match status" value="1"/>
</dbReference>
<dbReference type="CDD" id="cd18888">
    <property type="entry name" value="NUDIX_ADPRase_Nudt5"/>
    <property type="match status" value="1"/>
</dbReference>
<keyword evidence="4" id="KW-1185">Reference proteome</keyword>
<dbReference type="Proteomes" id="UP000813461">
    <property type="component" value="Unassembled WGS sequence"/>
</dbReference>